<protein>
    <submittedName>
        <fullName evidence="2">Uncharacterized protein</fullName>
    </submittedName>
</protein>
<proteinExistence type="predicted"/>
<accession>A0A9D1SNE6</accession>
<evidence type="ECO:0000313" key="3">
    <source>
        <dbReference type="Proteomes" id="UP000824125"/>
    </source>
</evidence>
<sequence length="81" mass="9198">MLLNNTDCHGYNDTEVIDLQKQNNDKSKANQKKKKKDVIDLTSYMDPDIVETDVLGSYTGVPEEQFYDGEDEVPVQDADDL</sequence>
<reference evidence="2" key="1">
    <citation type="submission" date="2020-10" db="EMBL/GenBank/DDBJ databases">
        <authorList>
            <person name="Gilroy R."/>
        </authorList>
    </citation>
    <scope>NUCLEOTIDE SEQUENCE</scope>
    <source>
        <strain evidence="2">CHK176-6737</strain>
    </source>
</reference>
<gene>
    <name evidence="2" type="ORF">IAD23_00725</name>
</gene>
<feature type="region of interest" description="Disordered" evidence="1">
    <location>
        <begin position="62"/>
        <end position="81"/>
    </location>
</feature>
<name>A0A9D1SNE6_9FIRM</name>
<comment type="caution">
    <text evidence="2">The sequence shown here is derived from an EMBL/GenBank/DDBJ whole genome shotgun (WGS) entry which is preliminary data.</text>
</comment>
<evidence type="ECO:0000313" key="2">
    <source>
        <dbReference type="EMBL" id="HIU68465.1"/>
    </source>
</evidence>
<dbReference type="EMBL" id="DVNM01000004">
    <property type="protein sequence ID" value="HIU68465.1"/>
    <property type="molecule type" value="Genomic_DNA"/>
</dbReference>
<evidence type="ECO:0000256" key="1">
    <source>
        <dbReference type="SAM" id="MobiDB-lite"/>
    </source>
</evidence>
<reference evidence="2" key="2">
    <citation type="journal article" date="2021" name="PeerJ">
        <title>Extensive microbial diversity within the chicken gut microbiome revealed by metagenomics and culture.</title>
        <authorList>
            <person name="Gilroy R."/>
            <person name="Ravi A."/>
            <person name="Getino M."/>
            <person name="Pursley I."/>
            <person name="Horton D.L."/>
            <person name="Alikhan N.F."/>
            <person name="Baker D."/>
            <person name="Gharbi K."/>
            <person name="Hall N."/>
            <person name="Watson M."/>
            <person name="Adriaenssens E.M."/>
            <person name="Foster-Nyarko E."/>
            <person name="Jarju S."/>
            <person name="Secka A."/>
            <person name="Antonio M."/>
            <person name="Oren A."/>
            <person name="Chaudhuri R.R."/>
            <person name="La Ragione R."/>
            <person name="Hildebrand F."/>
            <person name="Pallen M.J."/>
        </authorList>
    </citation>
    <scope>NUCLEOTIDE SEQUENCE</scope>
    <source>
        <strain evidence="2">CHK176-6737</strain>
    </source>
</reference>
<dbReference type="AlphaFoldDB" id="A0A9D1SNE6"/>
<organism evidence="2 3">
    <name type="scientific">Candidatus Scybalenecus merdavium</name>
    <dbReference type="NCBI Taxonomy" id="2840939"/>
    <lineage>
        <taxon>Bacteria</taxon>
        <taxon>Bacillati</taxon>
        <taxon>Bacillota</taxon>
        <taxon>Clostridia</taxon>
        <taxon>Eubacteriales</taxon>
        <taxon>Oscillospiraceae</taxon>
        <taxon>Oscillospiraceae incertae sedis</taxon>
        <taxon>Candidatus Scybalenecus</taxon>
    </lineage>
</organism>
<dbReference type="Proteomes" id="UP000824125">
    <property type="component" value="Unassembled WGS sequence"/>
</dbReference>
<feature type="compositionally biased region" description="Acidic residues" evidence="1">
    <location>
        <begin position="65"/>
        <end position="81"/>
    </location>
</feature>